<feature type="compositionally biased region" description="Polar residues" evidence="8">
    <location>
        <begin position="644"/>
        <end position="653"/>
    </location>
</feature>
<dbReference type="PRINTS" id="PR00805">
    <property type="entry name" value="ALPHACATENIN"/>
</dbReference>
<feature type="coiled-coil region" evidence="7">
    <location>
        <begin position="325"/>
        <end position="376"/>
    </location>
</feature>
<dbReference type="Gene3D" id="6.10.250.2510">
    <property type="match status" value="1"/>
</dbReference>
<accession>A0ABN7T7H6</accession>
<dbReference type="InterPro" id="IPR001033">
    <property type="entry name" value="Alpha_catenin"/>
</dbReference>
<dbReference type="PANTHER" id="PTHR18914:SF9">
    <property type="entry name" value="CATENIN ALPHA"/>
    <property type="match status" value="1"/>
</dbReference>
<feature type="region of interest" description="Disordered" evidence="8">
    <location>
        <begin position="854"/>
        <end position="893"/>
    </location>
</feature>
<evidence type="ECO:0000256" key="1">
    <source>
        <dbReference type="ARBA" id="ARBA00004282"/>
    </source>
</evidence>
<comment type="similarity">
    <text evidence="3">Belongs to the vinculin/alpha-catenin family.</text>
</comment>
<keyword evidence="10" id="KW-1185">Reference proteome</keyword>
<proteinExistence type="inferred from homology"/>
<keyword evidence="5" id="KW-0130">Cell adhesion</keyword>
<keyword evidence="6" id="KW-0965">Cell junction</keyword>
<comment type="subcellular location">
    <subcellularLocation>
        <location evidence="1">Cell junction</location>
    </subcellularLocation>
    <subcellularLocation>
        <location evidence="2">Cytoplasm</location>
    </subcellularLocation>
</comment>
<evidence type="ECO:0000256" key="4">
    <source>
        <dbReference type="ARBA" id="ARBA00022490"/>
    </source>
</evidence>
<dbReference type="InterPro" id="IPR006077">
    <property type="entry name" value="Vinculin/catenin"/>
</dbReference>
<keyword evidence="4" id="KW-0963">Cytoplasm</keyword>
<dbReference type="InterPro" id="IPR036723">
    <property type="entry name" value="Alpha-catenin/vinculin-like_sf"/>
</dbReference>
<evidence type="ECO:0000256" key="5">
    <source>
        <dbReference type="ARBA" id="ARBA00022889"/>
    </source>
</evidence>
<dbReference type="SUPFAM" id="SSF47220">
    <property type="entry name" value="alpha-catenin/vinculin-like"/>
    <property type="match status" value="4"/>
</dbReference>
<evidence type="ECO:0000256" key="2">
    <source>
        <dbReference type="ARBA" id="ARBA00004496"/>
    </source>
</evidence>
<dbReference type="Pfam" id="PF01044">
    <property type="entry name" value="Vinculin"/>
    <property type="match status" value="1"/>
</dbReference>
<feature type="compositionally biased region" description="Basic residues" evidence="8">
    <location>
        <begin position="870"/>
        <end position="881"/>
    </location>
</feature>
<evidence type="ECO:0000256" key="6">
    <source>
        <dbReference type="ARBA" id="ARBA00022949"/>
    </source>
</evidence>
<gene>
    <name evidence="9" type="ORF">OKIOD_LOCUS16423</name>
</gene>
<evidence type="ECO:0000313" key="10">
    <source>
        <dbReference type="Proteomes" id="UP001158576"/>
    </source>
</evidence>
<dbReference type="EMBL" id="OU015567">
    <property type="protein sequence ID" value="CAG5113564.1"/>
    <property type="molecule type" value="Genomic_DNA"/>
</dbReference>
<dbReference type="Proteomes" id="UP001158576">
    <property type="component" value="Chromosome 2"/>
</dbReference>
<evidence type="ECO:0000313" key="9">
    <source>
        <dbReference type="EMBL" id="CAG5113564.1"/>
    </source>
</evidence>
<evidence type="ECO:0000256" key="3">
    <source>
        <dbReference type="ARBA" id="ARBA00008376"/>
    </source>
</evidence>
<name>A0ABN7T7H6_OIKDI</name>
<dbReference type="Gene3D" id="1.20.120.230">
    <property type="entry name" value="Alpha-catenin/vinculin-like"/>
    <property type="match status" value="5"/>
</dbReference>
<reference evidence="9 10" key="1">
    <citation type="submission" date="2021-04" db="EMBL/GenBank/DDBJ databases">
        <authorList>
            <person name="Bliznina A."/>
        </authorList>
    </citation>
    <scope>NUCLEOTIDE SEQUENCE [LARGE SCALE GENOMIC DNA]</scope>
</reference>
<keyword evidence="7" id="KW-0175">Coiled coil</keyword>
<feature type="region of interest" description="Disordered" evidence="8">
    <location>
        <begin position="628"/>
        <end position="662"/>
    </location>
</feature>
<feature type="compositionally biased region" description="Polar residues" evidence="8">
    <location>
        <begin position="883"/>
        <end position="893"/>
    </location>
</feature>
<organism evidence="9 10">
    <name type="scientific">Oikopleura dioica</name>
    <name type="common">Tunicate</name>
    <dbReference type="NCBI Taxonomy" id="34765"/>
    <lineage>
        <taxon>Eukaryota</taxon>
        <taxon>Metazoa</taxon>
        <taxon>Chordata</taxon>
        <taxon>Tunicata</taxon>
        <taxon>Appendicularia</taxon>
        <taxon>Copelata</taxon>
        <taxon>Oikopleuridae</taxon>
        <taxon>Oikopleura</taxon>
    </lineage>
</organism>
<protein>
    <submittedName>
        <fullName evidence="9">Oidioi.mRNA.OKI2018_I69.chr2.g7658.t1.cds</fullName>
    </submittedName>
</protein>
<dbReference type="PANTHER" id="PTHR18914">
    <property type="entry name" value="ALPHA CATENIN"/>
    <property type="match status" value="1"/>
</dbReference>
<evidence type="ECO:0000256" key="7">
    <source>
        <dbReference type="SAM" id="Coils"/>
    </source>
</evidence>
<sequence>MTLRQQHHAQWDPKNFEIRTLSVERQLEQLVKQVTTLVSGKPSNYRKGQSKSGAVLIEAVDRALDGFMQVGHEVSQIASKYGTLGNDMNGILQEIATSGASLKSAAGEFVSDPFETKKREKVVRHARAVLSAVTRLLVLADMVDVERLLEKLRIAKGSLGKVKEASTQDELNATFKEFGSDVAKLQAAAGFRQKDLKDPTRRDELAAARRDLKDNSLMLYTASKAALEHPEVAAAKQNRDFVLRKVQDAMQRIERAVTGTGPLSARDGTGNNLADAFDQFEEQIDFSPLKFEESVVRPSLEEKLERIISGAALMADADCTREDRRERIVEEANNVRQALQDLLNEYINNSGNPNRSAMLENAIDAMVMKNKDLKRQLRKAVVDHVSDTYLQTSVPLLVLIEAAKKGNEEEVKEYAQVFREHAEKLVEVAKLATTMSNNEEGVRMVKLACNQIETLCPQVINAALTLAARTDSEIAQENMEAFRRKWEGEVQNLTDAVDEIVTIGDFLAVSEAHVLEDVTQCVAALQSKELDQLDRTAGAIQGRVQRVHQVVMAEMDNYEPDFYTDKVREETDRLLEEITPIFTQRVSAVIEALDKDPPEEIDENEFIEAARMVYEGVRDVRRSVLQMRDPNDDDIDSDIDTHSHASTNKTTDTLNRDPSREAFKNLPEPAKEVIDANIKEFNEQRAEMDREVGKWDESSNDIIVLAKKMCMVMMQMTDFTRGTGPLKSTSDVISSATQIAHLGNQLESLASQIAEACPEDWARNELMAHINKIKFYCHQLNMCAKVKAEVQNIAGELVVSGLDSATSLIQAAKNLMNAVVQTVKASYVASTKFKRAETNSSVVVMWRLKAPEKKPLVRRDGQNNGGNGRKPVRRASQKRVNHQQEMSNFHQNI</sequence>
<evidence type="ECO:0000256" key="8">
    <source>
        <dbReference type="SAM" id="MobiDB-lite"/>
    </source>
</evidence>